<dbReference type="NCBIfam" id="NF000768">
    <property type="entry name" value="PRK00051.1"/>
    <property type="match status" value="1"/>
</dbReference>
<comment type="subcellular location">
    <subcellularLocation>
        <location evidence="11">Cytoplasm</location>
    </subcellularLocation>
</comment>
<comment type="catalytic activity">
    <reaction evidence="2">
        <text>1-(5-phospho-beta-D-ribosyl)-ATP + H2O = 1-(5-phospho-beta-D-ribosyl)-5'-AMP + diphosphate + H(+)</text>
        <dbReference type="Rhea" id="RHEA:22828"/>
        <dbReference type="ChEBI" id="CHEBI:15377"/>
        <dbReference type="ChEBI" id="CHEBI:15378"/>
        <dbReference type="ChEBI" id="CHEBI:33019"/>
        <dbReference type="ChEBI" id="CHEBI:59457"/>
        <dbReference type="ChEBI" id="CHEBI:73183"/>
        <dbReference type="EC" id="3.6.1.31"/>
    </reaction>
</comment>
<sequence length="137" mass="14795">MTDAPAIPDFSRGVDGLLPAIAQDAGSGRVLMLAWMNPQAWQETLETGQATYWSRSRGKLWRKGETSGHRQRVTEIRVDCDADTILLSVEQTGAACHDGYASCFYRTIQSDGSATVADSRLVDPNDVYGKGSDAPSA</sequence>
<dbReference type="InterPro" id="IPR026660">
    <property type="entry name" value="PRA-CH"/>
</dbReference>
<evidence type="ECO:0000256" key="2">
    <source>
        <dbReference type="ARBA" id="ARBA00001460"/>
    </source>
</evidence>
<dbReference type="FunFam" id="3.10.20.810:FF:000001">
    <property type="entry name" value="Histidine biosynthesis bifunctional protein HisIE"/>
    <property type="match status" value="1"/>
</dbReference>
<evidence type="ECO:0000259" key="12">
    <source>
        <dbReference type="Pfam" id="PF01502"/>
    </source>
</evidence>
<proteinExistence type="inferred from homology"/>
<keyword evidence="8 11" id="KW-0028">Amino-acid biosynthesis</keyword>
<dbReference type="GO" id="GO:0008270">
    <property type="term" value="F:zinc ion binding"/>
    <property type="evidence" value="ECO:0007669"/>
    <property type="project" value="UniProtKB-UniRule"/>
</dbReference>
<comment type="function">
    <text evidence="11">Catalyzes the hydrolysis of the adenine ring of phosphoribosyl-AMP.</text>
</comment>
<comment type="catalytic activity">
    <reaction evidence="1 11">
        <text>1-(5-phospho-beta-D-ribosyl)-5'-AMP + H2O = 1-(5-phospho-beta-D-ribosyl)-5-[(5-phospho-beta-D-ribosylamino)methylideneamino]imidazole-4-carboxamide</text>
        <dbReference type="Rhea" id="RHEA:20049"/>
        <dbReference type="ChEBI" id="CHEBI:15377"/>
        <dbReference type="ChEBI" id="CHEBI:58435"/>
        <dbReference type="ChEBI" id="CHEBI:59457"/>
        <dbReference type="EC" id="3.5.4.19"/>
    </reaction>
</comment>
<evidence type="ECO:0000313" key="14">
    <source>
        <dbReference type="Proteomes" id="UP000319557"/>
    </source>
</evidence>
<feature type="binding site" evidence="11">
    <location>
        <position position="96"/>
    </location>
    <ligand>
        <name>Zn(2+)</name>
        <dbReference type="ChEBI" id="CHEBI:29105"/>
        <note>ligand shared between dimeric partners</note>
    </ligand>
</feature>
<dbReference type="EC" id="3.5.4.19" evidence="11"/>
<dbReference type="GO" id="GO:0000287">
    <property type="term" value="F:magnesium ion binding"/>
    <property type="evidence" value="ECO:0007669"/>
    <property type="project" value="UniProtKB-UniRule"/>
</dbReference>
<evidence type="ECO:0000256" key="3">
    <source>
        <dbReference type="ARBA" id="ARBA00005169"/>
    </source>
</evidence>
<keyword evidence="14" id="KW-1185">Reference proteome</keyword>
<dbReference type="UniPathway" id="UPA00031">
    <property type="reaction ID" value="UER00008"/>
</dbReference>
<feature type="binding site" evidence="11">
    <location>
        <position position="103"/>
    </location>
    <ligand>
        <name>Zn(2+)</name>
        <dbReference type="ChEBI" id="CHEBI:29105"/>
        <note>ligand shared between dimeric partners</note>
    </ligand>
</feature>
<dbReference type="RefSeq" id="WP_145348263.1">
    <property type="nucleotide sequence ID" value="NZ_CP036261.1"/>
</dbReference>
<comment type="similarity">
    <text evidence="11">Belongs to the PRA-CH family.</text>
</comment>
<evidence type="ECO:0000256" key="6">
    <source>
        <dbReference type="ARBA" id="ARBA00008299"/>
    </source>
</evidence>
<dbReference type="SUPFAM" id="SSF141734">
    <property type="entry name" value="HisI-like"/>
    <property type="match status" value="1"/>
</dbReference>
<protein>
    <recommendedName>
        <fullName evidence="11">Phosphoribosyl-AMP cyclohydrolase</fullName>
        <shortName evidence="11">PRA-CH</shortName>
        <ecNumber evidence="11">3.5.4.19</ecNumber>
    </recommendedName>
</protein>
<dbReference type="AlphaFoldDB" id="A0A517M6F0"/>
<comment type="cofactor">
    <cofactor evidence="11">
        <name>Zn(2+)</name>
        <dbReference type="ChEBI" id="CHEBI:29105"/>
    </cofactor>
    <text evidence="11">Binds 1 zinc ion per subunit.</text>
</comment>
<dbReference type="HAMAP" id="MF_01021">
    <property type="entry name" value="HisI"/>
    <property type="match status" value="1"/>
</dbReference>
<name>A0A517M6F0_9BACT</name>
<keyword evidence="7 11" id="KW-0963">Cytoplasm</keyword>
<feature type="binding site" evidence="11">
    <location>
        <position position="83"/>
    </location>
    <ligand>
        <name>Mg(2+)</name>
        <dbReference type="ChEBI" id="CHEBI:18420"/>
    </ligand>
</feature>
<keyword evidence="11" id="KW-0460">Magnesium</keyword>
<keyword evidence="11" id="KW-0862">Zinc</keyword>
<gene>
    <name evidence="11" type="primary">hisI</name>
    <name evidence="13" type="ORF">EC9_46600</name>
</gene>
<dbReference type="Gene3D" id="3.10.20.810">
    <property type="entry name" value="Phosphoribosyl-AMP cyclohydrolase"/>
    <property type="match status" value="1"/>
</dbReference>
<dbReference type="PANTHER" id="PTHR42945:SF1">
    <property type="entry name" value="HISTIDINE BIOSYNTHESIS BIFUNCTIONAL PROTEIN HIS7"/>
    <property type="match status" value="1"/>
</dbReference>
<keyword evidence="9 11" id="KW-0378">Hydrolase</keyword>
<comment type="pathway">
    <text evidence="3 11">Amino-acid biosynthesis; L-histidine biosynthesis; L-histidine from 5-phospho-alpha-D-ribose 1-diphosphate: step 3/9.</text>
</comment>
<keyword evidence="10 11" id="KW-0368">Histidine biosynthesis</keyword>
<comment type="similarity">
    <text evidence="6">In the N-terminal section; belongs to the PRA-CH family.</text>
</comment>
<accession>A0A517M6F0</accession>
<evidence type="ECO:0000313" key="13">
    <source>
        <dbReference type="EMBL" id="QDS90452.1"/>
    </source>
</evidence>
<evidence type="ECO:0000256" key="9">
    <source>
        <dbReference type="ARBA" id="ARBA00022801"/>
    </source>
</evidence>
<reference evidence="13 14" key="1">
    <citation type="submission" date="2019-02" db="EMBL/GenBank/DDBJ databases">
        <title>Deep-cultivation of Planctomycetes and their phenomic and genomic characterization uncovers novel biology.</title>
        <authorList>
            <person name="Wiegand S."/>
            <person name="Jogler M."/>
            <person name="Boedeker C."/>
            <person name="Pinto D."/>
            <person name="Vollmers J."/>
            <person name="Rivas-Marin E."/>
            <person name="Kohn T."/>
            <person name="Peeters S.H."/>
            <person name="Heuer A."/>
            <person name="Rast P."/>
            <person name="Oberbeckmann S."/>
            <person name="Bunk B."/>
            <person name="Jeske O."/>
            <person name="Meyerdierks A."/>
            <person name="Storesund J.E."/>
            <person name="Kallscheuer N."/>
            <person name="Luecker S."/>
            <person name="Lage O.M."/>
            <person name="Pohl T."/>
            <person name="Merkel B.J."/>
            <person name="Hornburger P."/>
            <person name="Mueller R.-W."/>
            <person name="Bruemmer F."/>
            <person name="Labrenz M."/>
            <person name="Spormann A.M."/>
            <person name="Op den Camp H."/>
            <person name="Overmann J."/>
            <person name="Amann R."/>
            <person name="Jetten M.S.M."/>
            <person name="Mascher T."/>
            <person name="Medema M.H."/>
            <person name="Devos D.P."/>
            <person name="Kaster A.-K."/>
            <person name="Ovreas L."/>
            <person name="Rohde M."/>
            <person name="Galperin M.Y."/>
            <person name="Jogler C."/>
        </authorList>
    </citation>
    <scope>NUCLEOTIDE SEQUENCE [LARGE SCALE GENOMIC DNA]</scope>
    <source>
        <strain evidence="13 14">EC9</strain>
    </source>
</reference>
<dbReference type="EMBL" id="CP036261">
    <property type="protein sequence ID" value="QDS90452.1"/>
    <property type="molecule type" value="Genomic_DNA"/>
</dbReference>
<feature type="binding site" evidence="11">
    <location>
        <position position="81"/>
    </location>
    <ligand>
        <name>Mg(2+)</name>
        <dbReference type="ChEBI" id="CHEBI:18420"/>
    </ligand>
</feature>
<feature type="binding site" evidence="11">
    <location>
        <position position="80"/>
    </location>
    <ligand>
        <name>Zn(2+)</name>
        <dbReference type="ChEBI" id="CHEBI:29105"/>
        <note>ligand shared between dimeric partners</note>
    </ligand>
</feature>
<organism evidence="13 14">
    <name type="scientific">Rosistilla ulvae</name>
    <dbReference type="NCBI Taxonomy" id="1930277"/>
    <lineage>
        <taxon>Bacteria</taxon>
        <taxon>Pseudomonadati</taxon>
        <taxon>Planctomycetota</taxon>
        <taxon>Planctomycetia</taxon>
        <taxon>Pirellulales</taxon>
        <taxon>Pirellulaceae</taxon>
        <taxon>Rosistilla</taxon>
    </lineage>
</organism>
<evidence type="ECO:0000256" key="11">
    <source>
        <dbReference type="HAMAP-Rule" id="MF_01021"/>
    </source>
</evidence>
<evidence type="ECO:0000256" key="10">
    <source>
        <dbReference type="ARBA" id="ARBA00023102"/>
    </source>
</evidence>
<evidence type="ECO:0000256" key="8">
    <source>
        <dbReference type="ARBA" id="ARBA00022605"/>
    </source>
</evidence>
<dbReference type="InterPro" id="IPR002496">
    <property type="entry name" value="PRib_AMP_CycHydrolase_dom"/>
</dbReference>
<comment type="similarity">
    <text evidence="5">In the C-terminal section; belongs to the PRA-PH family.</text>
</comment>
<comment type="cofactor">
    <cofactor evidence="11">
        <name>Mg(2+)</name>
        <dbReference type="ChEBI" id="CHEBI:18420"/>
    </cofactor>
    <text evidence="11">Binds 1 Mg(2+) ion per subunit.</text>
</comment>
<comment type="subunit">
    <text evidence="11">Homodimer.</text>
</comment>
<feature type="domain" description="Phosphoribosyl-AMP cyclohydrolase" evidence="12">
    <location>
        <begin position="32"/>
        <end position="105"/>
    </location>
</feature>
<dbReference type="OrthoDB" id="9795769at2"/>
<evidence type="ECO:0000256" key="4">
    <source>
        <dbReference type="ARBA" id="ARBA00005204"/>
    </source>
</evidence>
<comment type="pathway">
    <text evidence="4">Amino-acid biosynthesis; L-histidine biosynthesis; L-histidine from 5-phospho-alpha-D-ribose 1-diphosphate: step 2/9.</text>
</comment>
<dbReference type="KEGG" id="ruv:EC9_46600"/>
<keyword evidence="11" id="KW-0479">Metal-binding</keyword>
<feature type="binding site" evidence="11">
    <location>
        <position position="79"/>
    </location>
    <ligand>
        <name>Mg(2+)</name>
        <dbReference type="ChEBI" id="CHEBI:18420"/>
    </ligand>
</feature>
<evidence type="ECO:0000256" key="1">
    <source>
        <dbReference type="ARBA" id="ARBA00000024"/>
    </source>
</evidence>
<evidence type="ECO:0000256" key="5">
    <source>
        <dbReference type="ARBA" id="ARBA00007731"/>
    </source>
</evidence>
<dbReference type="GO" id="GO:0004635">
    <property type="term" value="F:phosphoribosyl-AMP cyclohydrolase activity"/>
    <property type="evidence" value="ECO:0007669"/>
    <property type="project" value="UniProtKB-UniRule"/>
</dbReference>
<dbReference type="PANTHER" id="PTHR42945">
    <property type="entry name" value="HISTIDINE BIOSYNTHESIS BIFUNCTIONAL PROTEIN"/>
    <property type="match status" value="1"/>
</dbReference>
<dbReference type="GO" id="GO:0004636">
    <property type="term" value="F:phosphoribosyl-ATP diphosphatase activity"/>
    <property type="evidence" value="ECO:0007669"/>
    <property type="project" value="UniProtKB-EC"/>
</dbReference>
<dbReference type="InterPro" id="IPR038019">
    <property type="entry name" value="PRib_AMP_CycHydrolase_sf"/>
</dbReference>
<dbReference type="Proteomes" id="UP000319557">
    <property type="component" value="Chromosome"/>
</dbReference>
<dbReference type="GO" id="GO:0005737">
    <property type="term" value="C:cytoplasm"/>
    <property type="evidence" value="ECO:0007669"/>
    <property type="project" value="UniProtKB-SubCell"/>
</dbReference>
<dbReference type="GO" id="GO:0000105">
    <property type="term" value="P:L-histidine biosynthetic process"/>
    <property type="evidence" value="ECO:0007669"/>
    <property type="project" value="UniProtKB-UniRule"/>
</dbReference>
<dbReference type="Pfam" id="PF01502">
    <property type="entry name" value="PRA-CH"/>
    <property type="match status" value="1"/>
</dbReference>
<evidence type="ECO:0000256" key="7">
    <source>
        <dbReference type="ARBA" id="ARBA00022490"/>
    </source>
</evidence>